<sequence length="204" mass="21901">MRRGNGLYSRVIAWLKILLPLAALAMLSTLFLLSRPSEPLQNVPFVEALKESTADERVSAPYYAGTTPRGDVLSVTAKSVRPHEDGLIRADQLEARMRLADGSEITVDAAAADLNDADRQALMQGGVRIESSQGYVLRTEGLLSSLDRVEAESLGPVEGDGPVGRFEAGHLRIAPAGDDDAVQLMFSGGVKLVYQPPEQESVAE</sequence>
<dbReference type="OrthoDB" id="7871110at2"/>
<organism evidence="2 3">
    <name type="scientific">Antarctobacter heliothermus</name>
    <dbReference type="NCBI Taxonomy" id="74033"/>
    <lineage>
        <taxon>Bacteria</taxon>
        <taxon>Pseudomonadati</taxon>
        <taxon>Pseudomonadota</taxon>
        <taxon>Alphaproteobacteria</taxon>
        <taxon>Rhodobacterales</taxon>
        <taxon>Roseobacteraceae</taxon>
        <taxon>Antarctobacter</taxon>
    </lineage>
</organism>
<evidence type="ECO:0000313" key="2">
    <source>
        <dbReference type="EMBL" id="ASP19520.1"/>
    </source>
</evidence>
<proteinExistence type="predicted"/>
<reference evidence="2 3" key="1">
    <citation type="submission" date="2017-07" db="EMBL/GenBank/DDBJ databases">
        <title>Genome Sequence of Antarctobacter heliothermus Strain SMS3 Isolated from a culture of the Diatom Skeletonema marinoi.</title>
        <authorList>
            <person name="Topel M."/>
            <person name="Pinder M.I.M."/>
            <person name="Johansson O.N."/>
            <person name="Kourtchenko O."/>
            <person name="Godhe A."/>
            <person name="Clarke A.K."/>
        </authorList>
    </citation>
    <scope>NUCLEOTIDE SEQUENCE [LARGE SCALE GENOMIC DNA]</scope>
    <source>
        <strain evidence="2 3">SMS3</strain>
    </source>
</reference>
<evidence type="ECO:0000313" key="3">
    <source>
        <dbReference type="Proteomes" id="UP000203589"/>
    </source>
</evidence>
<dbReference type="EMBL" id="CP022540">
    <property type="protein sequence ID" value="ASP19520.1"/>
    <property type="molecule type" value="Genomic_DNA"/>
</dbReference>
<protein>
    <submittedName>
        <fullName evidence="2">LPS export ABC transporter periplasmic protein LptC</fullName>
    </submittedName>
</protein>
<feature type="transmembrane region" description="Helical" evidence="1">
    <location>
        <begin position="12"/>
        <end position="33"/>
    </location>
</feature>
<keyword evidence="3" id="KW-1185">Reference proteome</keyword>
<name>A0A222E016_9RHOB</name>
<accession>A0A222E016</accession>
<keyword evidence="1" id="KW-1133">Transmembrane helix</keyword>
<dbReference type="AlphaFoldDB" id="A0A222E016"/>
<gene>
    <name evidence="2" type="ORF">ANTHELSMS3_00802</name>
</gene>
<dbReference type="RefSeq" id="WP_094033750.1">
    <property type="nucleotide sequence ID" value="NZ_CP022540.1"/>
</dbReference>
<keyword evidence="1" id="KW-0812">Transmembrane</keyword>
<dbReference type="KEGG" id="aht:ANTHELSMS3_00802"/>
<dbReference type="Proteomes" id="UP000203589">
    <property type="component" value="Chromosome"/>
</dbReference>
<evidence type="ECO:0000256" key="1">
    <source>
        <dbReference type="SAM" id="Phobius"/>
    </source>
</evidence>
<keyword evidence="1" id="KW-0472">Membrane</keyword>